<reference evidence="1 2" key="1">
    <citation type="journal article" date="2022" name="New Phytol.">
        <title>Ecological generalism drives hyperdiversity of secondary metabolite gene clusters in xylarialean endophytes.</title>
        <authorList>
            <person name="Franco M.E.E."/>
            <person name="Wisecaver J.H."/>
            <person name="Arnold A.E."/>
            <person name="Ju Y.M."/>
            <person name="Slot J.C."/>
            <person name="Ahrendt S."/>
            <person name="Moore L.P."/>
            <person name="Eastman K.E."/>
            <person name="Scott K."/>
            <person name="Konkel Z."/>
            <person name="Mondo S.J."/>
            <person name="Kuo A."/>
            <person name="Hayes R.D."/>
            <person name="Haridas S."/>
            <person name="Andreopoulos B."/>
            <person name="Riley R."/>
            <person name="LaButti K."/>
            <person name="Pangilinan J."/>
            <person name="Lipzen A."/>
            <person name="Amirebrahimi M."/>
            <person name="Yan J."/>
            <person name="Adam C."/>
            <person name="Keymanesh K."/>
            <person name="Ng V."/>
            <person name="Louie K."/>
            <person name="Northen T."/>
            <person name="Drula E."/>
            <person name="Henrissat B."/>
            <person name="Hsieh H.M."/>
            <person name="Youens-Clark K."/>
            <person name="Lutzoni F."/>
            <person name="Miadlikowska J."/>
            <person name="Eastwood D.C."/>
            <person name="Hamelin R.C."/>
            <person name="Grigoriev I.V."/>
            <person name="U'Ren J.M."/>
        </authorList>
    </citation>
    <scope>NUCLEOTIDE SEQUENCE [LARGE SCALE GENOMIC DNA]</scope>
    <source>
        <strain evidence="1 2">ER1909</strain>
    </source>
</reference>
<dbReference type="Proteomes" id="UP001497680">
    <property type="component" value="Unassembled WGS sequence"/>
</dbReference>
<sequence length="379" mass="42793">MAISNRLRFVPNRLVVISVASFLILFVLFHSLEPRRRAWSCKTLSSCLGGNHPPAYKHWDGVPLDFTVGKNERTLSDGTVFYHRHIVNTQPDILFQVLSRDSHSWSRDFRSTRRTIYDFLDMLVATDLDLTRVSLGLMTASREEFETAKEAVTPLPFARVALYYRENDGGGPATEIRYEDRHRPEVQRTRRGAIASARNYLTARSLQDEEHVVWVDADIVEFSKGLIQTMIAHARKREDVGILTALCRQTITPNYDKNAWSYSRDVPSIAGTVEVADMETAAQKLVDTRTYIDELIKGTTDDDIVPLDSVGGTILYLKASLVRQGINWPTSYVVGTTWDHEGWVGIESEGICYMASQLESGGNCFVLGGNHHVRHADWS</sequence>
<keyword evidence="2" id="KW-1185">Reference proteome</keyword>
<dbReference type="EMBL" id="MU394296">
    <property type="protein sequence ID" value="KAI6089282.1"/>
    <property type="molecule type" value="Genomic_DNA"/>
</dbReference>
<organism evidence="1 2">
    <name type="scientific">Hypoxylon rubiginosum</name>
    <dbReference type="NCBI Taxonomy" id="110542"/>
    <lineage>
        <taxon>Eukaryota</taxon>
        <taxon>Fungi</taxon>
        <taxon>Dikarya</taxon>
        <taxon>Ascomycota</taxon>
        <taxon>Pezizomycotina</taxon>
        <taxon>Sordariomycetes</taxon>
        <taxon>Xylariomycetidae</taxon>
        <taxon>Xylariales</taxon>
        <taxon>Hypoxylaceae</taxon>
        <taxon>Hypoxylon</taxon>
    </lineage>
</organism>
<protein>
    <submittedName>
        <fullName evidence="1">Glycosyltransferase family 62 protein</fullName>
    </submittedName>
</protein>
<name>A0ACC0D948_9PEZI</name>
<proteinExistence type="predicted"/>
<accession>A0ACC0D948</accession>
<comment type="caution">
    <text evidence="1">The sequence shown here is derived from an EMBL/GenBank/DDBJ whole genome shotgun (WGS) entry which is preliminary data.</text>
</comment>
<evidence type="ECO:0000313" key="2">
    <source>
        <dbReference type="Proteomes" id="UP001497680"/>
    </source>
</evidence>
<gene>
    <name evidence="1" type="ORF">F4821DRAFT_60742</name>
</gene>
<evidence type="ECO:0000313" key="1">
    <source>
        <dbReference type="EMBL" id="KAI6089282.1"/>
    </source>
</evidence>